<sequence length="121" mass="13737">MDVHNVLHGDLDEEVYMKLPLGFTISIDKVCKLKKSLYGHRQAQHCWFSNLSASLKRYGFVQSYFDYSLSVYSANGVRLNVLVYVDDLIIACNDSEASMKDSGNCNIFLKSRLRAAQKGYV</sequence>
<dbReference type="Pfam" id="PF07727">
    <property type="entry name" value="RVT_2"/>
    <property type="match status" value="1"/>
</dbReference>
<reference evidence="2" key="2">
    <citation type="journal article" date="2024" name="Plant">
        <title>Genomic evolution and insights into agronomic trait innovations of Sesamum species.</title>
        <authorList>
            <person name="Miao H."/>
            <person name="Wang L."/>
            <person name="Qu L."/>
            <person name="Liu H."/>
            <person name="Sun Y."/>
            <person name="Le M."/>
            <person name="Wang Q."/>
            <person name="Wei S."/>
            <person name="Zheng Y."/>
            <person name="Lin W."/>
            <person name="Duan Y."/>
            <person name="Cao H."/>
            <person name="Xiong S."/>
            <person name="Wang X."/>
            <person name="Wei L."/>
            <person name="Li C."/>
            <person name="Ma Q."/>
            <person name="Ju M."/>
            <person name="Zhao R."/>
            <person name="Li G."/>
            <person name="Mu C."/>
            <person name="Tian Q."/>
            <person name="Mei H."/>
            <person name="Zhang T."/>
            <person name="Gao T."/>
            <person name="Zhang H."/>
        </authorList>
    </citation>
    <scope>NUCLEOTIDE SEQUENCE</scope>
    <source>
        <strain evidence="2">KEN8</strain>
    </source>
</reference>
<protein>
    <submittedName>
        <fullName evidence="2">Retrovirus-related Pol polyprotein from transposon RE2</fullName>
    </submittedName>
</protein>
<name>A0AAW2QKH9_9LAMI</name>
<evidence type="ECO:0000259" key="1">
    <source>
        <dbReference type="Pfam" id="PF07727"/>
    </source>
</evidence>
<organism evidence="2">
    <name type="scientific">Sesamum calycinum</name>
    <dbReference type="NCBI Taxonomy" id="2727403"/>
    <lineage>
        <taxon>Eukaryota</taxon>
        <taxon>Viridiplantae</taxon>
        <taxon>Streptophyta</taxon>
        <taxon>Embryophyta</taxon>
        <taxon>Tracheophyta</taxon>
        <taxon>Spermatophyta</taxon>
        <taxon>Magnoliopsida</taxon>
        <taxon>eudicotyledons</taxon>
        <taxon>Gunneridae</taxon>
        <taxon>Pentapetalae</taxon>
        <taxon>asterids</taxon>
        <taxon>lamiids</taxon>
        <taxon>Lamiales</taxon>
        <taxon>Pedaliaceae</taxon>
        <taxon>Sesamum</taxon>
    </lineage>
</organism>
<accession>A0AAW2QKH9</accession>
<proteinExistence type="predicted"/>
<reference evidence="2" key="1">
    <citation type="submission" date="2020-06" db="EMBL/GenBank/DDBJ databases">
        <authorList>
            <person name="Li T."/>
            <person name="Hu X."/>
            <person name="Zhang T."/>
            <person name="Song X."/>
            <person name="Zhang H."/>
            <person name="Dai N."/>
            <person name="Sheng W."/>
            <person name="Hou X."/>
            <person name="Wei L."/>
        </authorList>
    </citation>
    <scope>NUCLEOTIDE SEQUENCE</scope>
    <source>
        <strain evidence="2">KEN8</strain>
        <tissue evidence="2">Leaf</tissue>
    </source>
</reference>
<dbReference type="InterPro" id="IPR013103">
    <property type="entry name" value="RVT_2"/>
</dbReference>
<gene>
    <name evidence="2" type="ORF">Scaly_1061600</name>
</gene>
<feature type="domain" description="Reverse transcriptase Ty1/copia-type" evidence="1">
    <location>
        <begin position="1"/>
        <end position="96"/>
    </location>
</feature>
<dbReference type="EMBL" id="JACGWM010000006">
    <property type="protein sequence ID" value="KAL0368427.1"/>
    <property type="molecule type" value="Genomic_DNA"/>
</dbReference>
<comment type="caution">
    <text evidence="2">The sequence shown here is derived from an EMBL/GenBank/DDBJ whole genome shotgun (WGS) entry which is preliminary data.</text>
</comment>
<dbReference type="AlphaFoldDB" id="A0AAW2QKH9"/>
<evidence type="ECO:0000313" key="2">
    <source>
        <dbReference type="EMBL" id="KAL0368427.1"/>
    </source>
</evidence>